<sequence>MLSERYRIDAFLAEGGMALVYRAHDLRLERDVAIKVVKHEFIDSPGYETSFLDEAKLAAKVSHPNLVNVFDQGVEGGSDYLVMELVEGKTLRQILAKFVTIEPNRAIDVIASVLAGLSALHKVGVIHRDVKPENIILANDGRIKLTDFGLARPTAQIQAEGSPLYGTIAYTAPEVLRGERLDPRCDIYSIGVTLYELLTGRQPFEGDSKAVAKAHLYERVAAPSALNPAVSAAIDTFVLKATNRDAALRFDTAAEMLSELKSLALVSKQENQTRVIAQGTERISDQTELISPADLEDLDEEPKPKRRLATWLAITVSAILLGLGVGWWFGTGPGAVITVPNLVSMSAADAQSTVGLLPIKLITIDENSDQPVGSVTRTDPVAGSYLIRGGTLKAYLSIGPKLNSVPSLLGKNLVEATATLRGANFWIGKTSEAFNDAPLGTIYDYTGADGSVLPDGSNIDLKISLGPIPVVSGVSLDVAKGLLTAAGLTVGKVTQVYNDTVASGQVVSLVPQSIELTKGSSVDLTVSKGTNKVIMPKVVGETIAASKLALEQLGLKVVVDTDVLTSRWGIAKVKSASASKGSTLRIGDTVTIVSR</sequence>
<feature type="domain" description="PASTA" evidence="8">
    <location>
        <begin position="529"/>
        <end position="595"/>
    </location>
</feature>
<proteinExistence type="predicted"/>
<protein>
    <submittedName>
        <fullName evidence="9">Unannotated protein</fullName>
    </submittedName>
</protein>
<keyword evidence="6" id="KW-1133">Transmembrane helix</keyword>
<name>A0A6J7KDX2_9ZZZZ</name>
<evidence type="ECO:0000256" key="6">
    <source>
        <dbReference type="SAM" id="Phobius"/>
    </source>
</evidence>
<dbReference type="Pfam" id="PF03793">
    <property type="entry name" value="PASTA"/>
    <property type="match status" value="3"/>
</dbReference>
<evidence type="ECO:0000259" key="7">
    <source>
        <dbReference type="PROSITE" id="PS50011"/>
    </source>
</evidence>
<accession>A0A6J7KDX2</accession>
<dbReference type="SUPFAM" id="SSF56112">
    <property type="entry name" value="Protein kinase-like (PK-like)"/>
    <property type="match status" value="1"/>
</dbReference>
<feature type="domain" description="Protein kinase" evidence="7">
    <location>
        <begin position="6"/>
        <end position="263"/>
    </location>
</feature>
<evidence type="ECO:0000256" key="3">
    <source>
        <dbReference type="ARBA" id="ARBA00022741"/>
    </source>
</evidence>
<dbReference type="SMART" id="SM00740">
    <property type="entry name" value="PASTA"/>
    <property type="match status" value="4"/>
</dbReference>
<evidence type="ECO:0000256" key="1">
    <source>
        <dbReference type="ARBA" id="ARBA00022679"/>
    </source>
</evidence>
<dbReference type="AlphaFoldDB" id="A0A6J7KDX2"/>
<evidence type="ECO:0000256" key="5">
    <source>
        <dbReference type="ARBA" id="ARBA00022840"/>
    </source>
</evidence>
<dbReference type="CDD" id="cd14014">
    <property type="entry name" value="STKc_PknB_like"/>
    <property type="match status" value="1"/>
</dbReference>
<keyword evidence="1" id="KW-0808">Transferase</keyword>
<feature type="domain" description="PASTA" evidence="8">
    <location>
        <begin position="334"/>
        <end position="398"/>
    </location>
</feature>
<dbReference type="InterPro" id="IPR008271">
    <property type="entry name" value="Ser/Thr_kinase_AS"/>
</dbReference>
<dbReference type="InterPro" id="IPR005543">
    <property type="entry name" value="PASTA_dom"/>
</dbReference>
<dbReference type="Gene3D" id="3.30.200.20">
    <property type="entry name" value="Phosphorylase Kinase, domain 1"/>
    <property type="match status" value="1"/>
</dbReference>
<dbReference type="PROSITE" id="PS50011">
    <property type="entry name" value="PROTEIN_KINASE_DOM"/>
    <property type="match status" value="1"/>
</dbReference>
<organism evidence="9">
    <name type="scientific">freshwater metagenome</name>
    <dbReference type="NCBI Taxonomy" id="449393"/>
    <lineage>
        <taxon>unclassified sequences</taxon>
        <taxon>metagenomes</taxon>
        <taxon>ecological metagenomes</taxon>
    </lineage>
</organism>
<gene>
    <name evidence="9" type="ORF">UFOPK3837_00643</name>
</gene>
<dbReference type="InterPro" id="IPR011009">
    <property type="entry name" value="Kinase-like_dom_sf"/>
</dbReference>
<keyword evidence="4" id="KW-0418">Kinase</keyword>
<keyword evidence="6" id="KW-0812">Transmembrane</keyword>
<keyword evidence="2" id="KW-0677">Repeat</keyword>
<evidence type="ECO:0000259" key="8">
    <source>
        <dbReference type="PROSITE" id="PS51178"/>
    </source>
</evidence>
<dbReference type="EMBL" id="CAFBNO010000021">
    <property type="protein sequence ID" value="CAB4954378.1"/>
    <property type="molecule type" value="Genomic_DNA"/>
</dbReference>
<dbReference type="GO" id="GO:0005524">
    <property type="term" value="F:ATP binding"/>
    <property type="evidence" value="ECO:0007669"/>
    <property type="project" value="UniProtKB-KW"/>
</dbReference>
<dbReference type="PROSITE" id="PS51178">
    <property type="entry name" value="PASTA"/>
    <property type="match status" value="3"/>
</dbReference>
<dbReference type="Gene3D" id="3.30.10.20">
    <property type="match status" value="4"/>
</dbReference>
<feature type="transmembrane region" description="Helical" evidence="6">
    <location>
        <begin position="308"/>
        <end position="329"/>
    </location>
</feature>
<dbReference type="PANTHER" id="PTHR43289">
    <property type="entry name" value="MITOGEN-ACTIVATED PROTEIN KINASE KINASE KINASE 20-RELATED"/>
    <property type="match status" value="1"/>
</dbReference>
<dbReference type="PROSITE" id="PS00108">
    <property type="entry name" value="PROTEIN_KINASE_ST"/>
    <property type="match status" value="1"/>
</dbReference>
<keyword evidence="6" id="KW-0472">Membrane</keyword>
<dbReference type="PANTHER" id="PTHR43289:SF6">
    <property type="entry name" value="SERINE_THREONINE-PROTEIN KINASE NEKL-3"/>
    <property type="match status" value="1"/>
</dbReference>
<dbReference type="CDD" id="cd06577">
    <property type="entry name" value="PASTA_pknB"/>
    <property type="match status" value="4"/>
</dbReference>
<keyword evidence="3" id="KW-0547">Nucleotide-binding</keyword>
<evidence type="ECO:0000313" key="9">
    <source>
        <dbReference type="EMBL" id="CAB4954378.1"/>
    </source>
</evidence>
<evidence type="ECO:0000256" key="2">
    <source>
        <dbReference type="ARBA" id="ARBA00022737"/>
    </source>
</evidence>
<dbReference type="InterPro" id="IPR000719">
    <property type="entry name" value="Prot_kinase_dom"/>
</dbReference>
<reference evidence="9" key="1">
    <citation type="submission" date="2020-05" db="EMBL/GenBank/DDBJ databases">
        <authorList>
            <person name="Chiriac C."/>
            <person name="Salcher M."/>
            <person name="Ghai R."/>
            <person name="Kavagutti S V."/>
        </authorList>
    </citation>
    <scope>NUCLEOTIDE SEQUENCE</scope>
</reference>
<dbReference type="GO" id="GO:0004674">
    <property type="term" value="F:protein serine/threonine kinase activity"/>
    <property type="evidence" value="ECO:0007669"/>
    <property type="project" value="TreeGrafter"/>
</dbReference>
<dbReference type="SMART" id="SM00220">
    <property type="entry name" value="S_TKc"/>
    <property type="match status" value="1"/>
</dbReference>
<keyword evidence="5" id="KW-0067">ATP-binding</keyword>
<dbReference type="Gene3D" id="1.10.510.10">
    <property type="entry name" value="Transferase(Phosphotransferase) domain 1"/>
    <property type="match status" value="1"/>
</dbReference>
<feature type="domain" description="PASTA" evidence="8">
    <location>
        <begin position="462"/>
        <end position="528"/>
    </location>
</feature>
<evidence type="ECO:0000256" key="4">
    <source>
        <dbReference type="ARBA" id="ARBA00022777"/>
    </source>
</evidence>
<dbReference type="Pfam" id="PF00069">
    <property type="entry name" value="Pkinase"/>
    <property type="match status" value="1"/>
</dbReference>